<dbReference type="PANTHER" id="PTHR30081:SF8">
    <property type="entry name" value="PROTEIN TRANSLOCASE SUBUNIT SECF"/>
    <property type="match status" value="1"/>
</dbReference>
<proteinExistence type="inferred from homology"/>
<evidence type="ECO:0000256" key="3">
    <source>
        <dbReference type="ARBA" id="ARBA00022475"/>
    </source>
</evidence>
<organism evidence="11 12">
    <name type="scientific">Soehngenia longivitae</name>
    <dbReference type="NCBI Taxonomy" id="2562294"/>
    <lineage>
        <taxon>Bacteria</taxon>
        <taxon>Bacillati</taxon>
        <taxon>Bacillota</taxon>
        <taxon>Tissierellia</taxon>
        <taxon>Tissierellales</taxon>
        <taxon>Tissierellaceae</taxon>
        <taxon>Soehngenia</taxon>
    </lineage>
</organism>
<evidence type="ECO:0000256" key="5">
    <source>
        <dbReference type="ARBA" id="ARBA00022927"/>
    </source>
</evidence>
<dbReference type="AlphaFoldDB" id="A0A4Z0D4V8"/>
<evidence type="ECO:0000256" key="8">
    <source>
        <dbReference type="ARBA" id="ARBA00023136"/>
    </source>
</evidence>
<feature type="transmembrane region" description="Helical" evidence="9">
    <location>
        <begin position="253"/>
        <end position="277"/>
    </location>
</feature>
<comment type="similarity">
    <text evidence="9">Belongs to the SecD/SecF family. SecF subfamily.</text>
</comment>
<dbReference type="RefSeq" id="WP_135271503.1">
    <property type="nucleotide sequence ID" value="NZ_SRIB01000011.1"/>
</dbReference>
<keyword evidence="4 9" id="KW-0812">Transmembrane</keyword>
<accession>A0A4Z0D4V8</accession>
<dbReference type="Pfam" id="PF07549">
    <property type="entry name" value="Sec_GG"/>
    <property type="match status" value="1"/>
</dbReference>
<dbReference type="InterPro" id="IPR022645">
    <property type="entry name" value="SecD/SecF_bac"/>
</dbReference>
<keyword evidence="5 9" id="KW-0653">Protein transport</keyword>
<dbReference type="OrthoDB" id="9805019at2"/>
<dbReference type="NCBIfam" id="TIGR00966">
    <property type="entry name" value="transloc_SecF"/>
    <property type="match status" value="1"/>
</dbReference>
<evidence type="ECO:0000256" key="7">
    <source>
        <dbReference type="ARBA" id="ARBA00023010"/>
    </source>
</evidence>
<dbReference type="GO" id="GO:0005886">
    <property type="term" value="C:plasma membrane"/>
    <property type="evidence" value="ECO:0007669"/>
    <property type="project" value="UniProtKB-SubCell"/>
</dbReference>
<comment type="caution">
    <text evidence="11">The sequence shown here is derived from an EMBL/GenBank/DDBJ whole genome shotgun (WGS) entry which is preliminary data.</text>
</comment>
<name>A0A4Z0D4V8_9FIRM</name>
<protein>
    <recommendedName>
        <fullName evidence="9">Protein-export membrane protein SecF</fullName>
    </recommendedName>
</protein>
<dbReference type="InterPro" id="IPR022646">
    <property type="entry name" value="SecD/SecF_CS"/>
</dbReference>
<dbReference type="Gene3D" id="1.20.1640.10">
    <property type="entry name" value="Multidrug efflux transporter AcrB transmembrane domain"/>
    <property type="match status" value="1"/>
</dbReference>
<dbReference type="GO" id="GO:0065002">
    <property type="term" value="P:intracellular protein transmembrane transport"/>
    <property type="evidence" value="ECO:0007669"/>
    <property type="project" value="UniProtKB-UniRule"/>
</dbReference>
<dbReference type="InterPro" id="IPR048634">
    <property type="entry name" value="SecD_SecF_C"/>
</dbReference>
<evidence type="ECO:0000256" key="2">
    <source>
        <dbReference type="ARBA" id="ARBA00022448"/>
    </source>
</evidence>
<sequence length="286" mass="32310">MDVLKYKKITYSISIAIILTGIVLFFIRGFNLGIDFTGGTIITLNLSGYTSIEEVKEITNKYDENASIIHEGENKETVIIKSNKDLSNKDINSLIDDFRNQYGLSDNSYQTEKFGPSMGSEIFKRAIISIIIALACMLIYISIRFQLNFGVAAIVTLIHDCLIMTSLYLILYIPVTSAFIAAILTILGYSINDTIVVFDRIREELHMNKKTKLNLLINNSIKMTLRRTLYTTMTTLIAVFCLYIFGVDDIKELALPLIFGMIAGTYSTLFIASPIWYKMEMKSKSN</sequence>
<evidence type="ECO:0000313" key="12">
    <source>
        <dbReference type="Proteomes" id="UP000298381"/>
    </source>
</evidence>
<evidence type="ECO:0000313" key="11">
    <source>
        <dbReference type="EMBL" id="TFZ39539.1"/>
    </source>
</evidence>
<keyword evidence="6 9" id="KW-1133">Transmembrane helix</keyword>
<dbReference type="PANTHER" id="PTHR30081">
    <property type="entry name" value="PROTEIN-EXPORT MEMBRANE PROTEIN SEC"/>
    <property type="match status" value="1"/>
</dbReference>
<comment type="caution">
    <text evidence="9">Lacks conserved residue(s) required for the propagation of feature annotation.</text>
</comment>
<feature type="transmembrane region" description="Helical" evidence="9">
    <location>
        <begin position="228"/>
        <end position="247"/>
    </location>
</feature>
<feature type="domain" description="Protein export membrane protein SecD/SecF C-terminal" evidence="10">
    <location>
        <begin position="106"/>
        <end position="281"/>
    </location>
</feature>
<dbReference type="EMBL" id="SRIB01000011">
    <property type="protein sequence ID" value="TFZ39539.1"/>
    <property type="molecule type" value="Genomic_DNA"/>
</dbReference>
<comment type="subcellular location">
    <subcellularLocation>
        <location evidence="1 9">Cell membrane</location>
        <topology evidence="1 9">Multi-pass membrane protein</topology>
    </subcellularLocation>
</comment>
<dbReference type="GO" id="GO:0006605">
    <property type="term" value="P:protein targeting"/>
    <property type="evidence" value="ECO:0007669"/>
    <property type="project" value="UniProtKB-UniRule"/>
</dbReference>
<dbReference type="GO" id="GO:0015450">
    <property type="term" value="F:protein-transporting ATPase activity"/>
    <property type="evidence" value="ECO:0007669"/>
    <property type="project" value="InterPro"/>
</dbReference>
<evidence type="ECO:0000256" key="1">
    <source>
        <dbReference type="ARBA" id="ARBA00004651"/>
    </source>
</evidence>
<comment type="function">
    <text evidence="9">Part of the Sec protein translocase complex. Interacts with the SecYEG preprotein conducting channel. SecDF uses the proton motive force (PMF) to complete protein translocation after the ATP-dependent function of SecA.</text>
</comment>
<dbReference type="PRINTS" id="PR01755">
    <property type="entry name" value="SECFTRNLCASE"/>
</dbReference>
<dbReference type="InterPro" id="IPR005665">
    <property type="entry name" value="SecF_bac"/>
</dbReference>
<feature type="transmembrane region" description="Helical" evidence="9">
    <location>
        <begin position="179"/>
        <end position="198"/>
    </location>
</feature>
<feature type="transmembrane region" description="Helical" evidence="9">
    <location>
        <begin position="9"/>
        <end position="27"/>
    </location>
</feature>
<dbReference type="SUPFAM" id="SSF82866">
    <property type="entry name" value="Multidrug efflux transporter AcrB transmembrane domain"/>
    <property type="match status" value="1"/>
</dbReference>
<keyword evidence="3 9" id="KW-1003">Cell membrane</keyword>
<evidence type="ECO:0000259" key="10">
    <source>
        <dbReference type="Pfam" id="PF02355"/>
    </source>
</evidence>
<evidence type="ECO:0000256" key="9">
    <source>
        <dbReference type="HAMAP-Rule" id="MF_01464"/>
    </source>
</evidence>
<keyword evidence="7 9" id="KW-0811">Translocation</keyword>
<evidence type="ECO:0000256" key="4">
    <source>
        <dbReference type="ARBA" id="ARBA00022692"/>
    </source>
</evidence>
<keyword evidence="2 9" id="KW-0813">Transport</keyword>
<evidence type="ECO:0000256" key="6">
    <source>
        <dbReference type="ARBA" id="ARBA00022989"/>
    </source>
</evidence>
<dbReference type="Proteomes" id="UP000298381">
    <property type="component" value="Unassembled WGS sequence"/>
</dbReference>
<dbReference type="HAMAP" id="MF_01464_B">
    <property type="entry name" value="SecF_B"/>
    <property type="match status" value="1"/>
</dbReference>
<keyword evidence="8 9" id="KW-0472">Membrane</keyword>
<dbReference type="NCBIfam" id="TIGR00916">
    <property type="entry name" value="2A0604s01"/>
    <property type="match status" value="1"/>
</dbReference>
<dbReference type="InterPro" id="IPR022813">
    <property type="entry name" value="SecD/SecF_arch_bac"/>
</dbReference>
<comment type="subunit">
    <text evidence="9">Forms a complex with SecD. Part of the essential Sec protein translocation apparatus which comprises SecA, SecYEG and auxiliary proteins SecDF. Other proteins may also be involved.</text>
</comment>
<reference evidence="11 12" key="1">
    <citation type="submission" date="2019-03" db="EMBL/GenBank/DDBJ databases">
        <title>Draft genome sequence data and analysis of a Fermenting Bacterium, Soehngenia longevitae strain 1933PT, isolated from petroleum reservoir in Azerbaijan.</title>
        <authorList>
            <person name="Grouzdev D.S."/>
            <person name="Bidzhieva S.K."/>
            <person name="Sokolova D.S."/>
            <person name="Tourova T.P."/>
            <person name="Poltaraus A.B."/>
            <person name="Nazina T.N."/>
        </authorList>
    </citation>
    <scope>NUCLEOTIDE SEQUENCE [LARGE SCALE GENOMIC DNA]</scope>
    <source>
        <strain evidence="11 12">1933P</strain>
    </source>
</reference>
<dbReference type="InterPro" id="IPR055344">
    <property type="entry name" value="SecD_SecF_C_bact"/>
</dbReference>
<feature type="transmembrane region" description="Helical" evidence="9">
    <location>
        <begin position="122"/>
        <end position="143"/>
    </location>
</feature>
<keyword evidence="12" id="KW-1185">Reference proteome</keyword>
<gene>
    <name evidence="9 11" type="primary">secF</name>
    <name evidence="11" type="ORF">E4100_07895</name>
</gene>
<dbReference type="Pfam" id="PF02355">
    <property type="entry name" value="SecD_SecF_C"/>
    <property type="match status" value="1"/>
</dbReference>
<dbReference type="GO" id="GO:0043952">
    <property type="term" value="P:protein transport by the Sec complex"/>
    <property type="evidence" value="ECO:0007669"/>
    <property type="project" value="UniProtKB-UniRule"/>
</dbReference>